<evidence type="ECO:0000259" key="9">
    <source>
        <dbReference type="Pfam" id="PF06241"/>
    </source>
</evidence>
<dbReference type="STRING" id="391587.KAOT1_05757"/>
<dbReference type="InterPro" id="IPR003148">
    <property type="entry name" value="RCK_N"/>
</dbReference>
<dbReference type="PANTHER" id="PTHR31563">
    <property type="entry name" value="ION CHANNEL POLLUX-RELATED"/>
    <property type="match status" value="1"/>
</dbReference>
<accession>A9E0L0</accession>
<keyword evidence="3" id="KW-0813">Transport</keyword>
<reference evidence="11 12" key="1">
    <citation type="journal article" date="2011" name="J. Bacteriol.">
        <title>Genome sequence of the algicidal bacterium Kordia algicida OT-1.</title>
        <authorList>
            <person name="Lee H.S."/>
            <person name="Kang S.G."/>
            <person name="Kwon K.K."/>
            <person name="Lee J.H."/>
            <person name="Kim S.J."/>
        </authorList>
    </citation>
    <scope>NUCLEOTIDE SEQUENCE [LARGE SCALE GENOMIC DNA]</scope>
    <source>
        <strain evidence="11 12">OT-1</strain>
    </source>
</reference>
<dbReference type="OrthoDB" id="305351at2"/>
<evidence type="ECO:0000256" key="8">
    <source>
        <dbReference type="SAM" id="Phobius"/>
    </source>
</evidence>
<dbReference type="EMBL" id="ABIB01000006">
    <property type="protein sequence ID" value="EDP95885.1"/>
    <property type="molecule type" value="Genomic_DNA"/>
</dbReference>
<dbReference type="RefSeq" id="WP_007093720.1">
    <property type="nucleotide sequence ID" value="NZ_CP142125.1"/>
</dbReference>
<dbReference type="AlphaFoldDB" id="A9E0L0"/>
<dbReference type="Pfam" id="PF06241">
    <property type="entry name" value="Castor_Poll_mid"/>
    <property type="match status" value="1"/>
</dbReference>
<dbReference type="GO" id="GO:0012505">
    <property type="term" value="C:endomembrane system"/>
    <property type="evidence" value="ECO:0007669"/>
    <property type="project" value="UniProtKB-SubCell"/>
</dbReference>
<comment type="subcellular location">
    <subcellularLocation>
        <location evidence="1">Endomembrane system</location>
        <topology evidence="1">Multi-pass membrane protein</topology>
    </subcellularLocation>
</comment>
<proteinExistence type="inferred from homology"/>
<evidence type="ECO:0000256" key="1">
    <source>
        <dbReference type="ARBA" id="ARBA00004127"/>
    </source>
</evidence>
<dbReference type="InterPro" id="IPR044849">
    <property type="entry name" value="CASTOR/POLLUX/SYM8-like"/>
</dbReference>
<dbReference type="Proteomes" id="UP000002945">
    <property type="component" value="Unassembled WGS sequence"/>
</dbReference>
<dbReference type="InterPro" id="IPR010420">
    <property type="entry name" value="CASTOR/POLLUX/SYM8_dom"/>
</dbReference>
<gene>
    <name evidence="11" type="ORF">KAOT1_05757</name>
</gene>
<comment type="caution">
    <text evidence="11">The sequence shown here is derived from an EMBL/GenBank/DDBJ whole genome shotgun (WGS) entry which is preliminary data.</text>
</comment>
<keyword evidence="12" id="KW-1185">Reference proteome</keyword>
<dbReference type="Pfam" id="PF22614">
    <property type="entry name" value="Slo-like_RCK"/>
    <property type="match status" value="1"/>
</dbReference>
<dbReference type="GO" id="GO:0006813">
    <property type="term" value="P:potassium ion transport"/>
    <property type="evidence" value="ECO:0007669"/>
    <property type="project" value="InterPro"/>
</dbReference>
<comment type="similarity">
    <text evidence="2">Belongs to the castor/pollux (TC 1.A.1.23) family.</text>
</comment>
<evidence type="ECO:0000256" key="2">
    <source>
        <dbReference type="ARBA" id="ARBA00008577"/>
    </source>
</evidence>
<evidence type="ECO:0000259" key="10">
    <source>
        <dbReference type="Pfam" id="PF22614"/>
    </source>
</evidence>
<feature type="domain" description="RCK N-terminal" evidence="10">
    <location>
        <begin position="130"/>
        <end position="243"/>
    </location>
</feature>
<keyword evidence="7 8" id="KW-0472">Membrane</keyword>
<keyword evidence="5 8" id="KW-1133">Transmembrane helix</keyword>
<protein>
    <submittedName>
        <fullName evidence="11">Probable secreted protein</fullName>
    </submittedName>
</protein>
<name>A9E0L0_9FLAO</name>
<evidence type="ECO:0000313" key="12">
    <source>
        <dbReference type="Proteomes" id="UP000002945"/>
    </source>
</evidence>
<feature type="transmembrane region" description="Helical" evidence="8">
    <location>
        <begin position="88"/>
        <end position="112"/>
    </location>
</feature>
<sequence>MKNTFKEKFYYRLERFMSKGGSSIFLSLLILFILSFLILMGLRLLLITLFPSLDYTGNPFTDIWLTFLEMTSTGSMGQDNNAPTWLKIMTIISGLTGVILLSMLIGFITTSLNKMLYEFRKGRGKIIETNHTLILGWNERVVDIIRELILANESERKASVVILAEQDKEYMDDMISKRLPNTMTTEIIATQGDYANINELQRVNVQEAKSIIILANCTESASIEKKVASDVQCIKSILAITSCQGGKNILPIVAEVFTEEKREIISFFEDENIIAIDSWTIMGKLLVQTSLTSGLEMVYNEILSFDGCEVYFHEDQWNNVDFYDLAYYLEDGIPLGIYSEEVGLILRPARDTILKNGDQVVILAEDDSTIKLGTQKKFSPKSIPLKDEKLAQVQKKILILGWHKVAEIFIEEATDYLIKDSEFDILFHEPTDELRKIVKELQEEYEDFTINLIDSNPLAIECLHEINPSQYDNVIVLSQSMKEESADKIDSDTLIILLMLRKVINDFEKTHLLTQVLNSENQEIINQTDVDDFIISNKLITMILAQLSEEPLIKTFYDDIFSEDGSEIYVKPTTLYFEEFPQKITFAEAMEIANKRDEICLGIRKGNLSKDVASNFGVTLNLEKDAAIELNENDFLVVLSEDEL</sequence>
<evidence type="ECO:0000256" key="3">
    <source>
        <dbReference type="ARBA" id="ARBA00022448"/>
    </source>
</evidence>
<dbReference type="Gene3D" id="3.40.50.720">
    <property type="entry name" value="NAD(P)-binding Rossmann-like Domain"/>
    <property type="match status" value="2"/>
</dbReference>
<dbReference type="eggNOG" id="COG1226">
    <property type="taxonomic scope" value="Bacteria"/>
</dbReference>
<keyword evidence="6" id="KW-0406">Ion transport</keyword>
<dbReference type="PANTHER" id="PTHR31563:SF10">
    <property type="entry name" value="ION CHANNEL POLLUX-RELATED"/>
    <property type="match status" value="1"/>
</dbReference>
<keyword evidence="4 8" id="KW-0812">Transmembrane</keyword>
<organism evidence="11 12">
    <name type="scientific">Kordia algicida OT-1</name>
    <dbReference type="NCBI Taxonomy" id="391587"/>
    <lineage>
        <taxon>Bacteria</taxon>
        <taxon>Pseudomonadati</taxon>
        <taxon>Bacteroidota</taxon>
        <taxon>Flavobacteriia</taxon>
        <taxon>Flavobacteriales</taxon>
        <taxon>Flavobacteriaceae</taxon>
        <taxon>Kordia</taxon>
    </lineage>
</organism>
<evidence type="ECO:0000256" key="5">
    <source>
        <dbReference type="ARBA" id="ARBA00022989"/>
    </source>
</evidence>
<evidence type="ECO:0000256" key="4">
    <source>
        <dbReference type="ARBA" id="ARBA00022692"/>
    </source>
</evidence>
<feature type="domain" description="CASTOR/POLLUX/SYM8 ion channel conserved" evidence="9">
    <location>
        <begin position="281"/>
        <end position="374"/>
    </location>
</feature>
<evidence type="ECO:0000256" key="7">
    <source>
        <dbReference type="ARBA" id="ARBA00023136"/>
    </source>
</evidence>
<evidence type="ECO:0000256" key="6">
    <source>
        <dbReference type="ARBA" id="ARBA00023065"/>
    </source>
</evidence>
<evidence type="ECO:0000313" key="11">
    <source>
        <dbReference type="EMBL" id="EDP95885.1"/>
    </source>
</evidence>
<feature type="transmembrane region" description="Helical" evidence="8">
    <location>
        <begin position="21"/>
        <end position="50"/>
    </location>
</feature>
<dbReference type="HOGENOM" id="CLU_012980_1_1_10"/>